<accession>D1ZZY1</accession>
<protein>
    <submittedName>
        <fullName evidence="1">Uncharacterized protein</fullName>
    </submittedName>
</protein>
<dbReference type="HOGENOM" id="CLU_2295215_0_0_1"/>
<dbReference type="AlphaFoldDB" id="D1ZZY1"/>
<keyword evidence="2" id="KW-1185">Reference proteome</keyword>
<reference evidence="1 2" key="2">
    <citation type="journal article" date="2010" name="Nucleic Acids Res.">
        <title>BeetleBase in 2010: revisions to provide comprehensive genomic information for Tribolium castaneum.</title>
        <authorList>
            <person name="Kim H.S."/>
            <person name="Murphy T."/>
            <person name="Xia J."/>
            <person name="Caragea D."/>
            <person name="Park Y."/>
            <person name="Beeman R.W."/>
            <person name="Lorenzen M.D."/>
            <person name="Butcher S."/>
            <person name="Manak J.R."/>
            <person name="Brown S.J."/>
        </authorList>
    </citation>
    <scope>GENOME REANNOTATION</scope>
    <source>
        <strain evidence="1 2">Georgia GA2</strain>
    </source>
</reference>
<organism evidence="1 2">
    <name type="scientific">Tribolium castaneum</name>
    <name type="common">Red flour beetle</name>
    <dbReference type="NCBI Taxonomy" id="7070"/>
    <lineage>
        <taxon>Eukaryota</taxon>
        <taxon>Metazoa</taxon>
        <taxon>Ecdysozoa</taxon>
        <taxon>Arthropoda</taxon>
        <taxon>Hexapoda</taxon>
        <taxon>Insecta</taxon>
        <taxon>Pterygota</taxon>
        <taxon>Neoptera</taxon>
        <taxon>Endopterygota</taxon>
        <taxon>Coleoptera</taxon>
        <taxon>Polyphaga</taxon>
        <taxon>Cucujiformia</taxon>
        <taxon>Tenebrionidae</taxon>
        <taxon>Tenebrionidae incertae sedis</taxon>
        <taxon>Tribolium</taxon>
    </lineage>
</organism>
<evidence type="ECO:0000313" key="2">
    <source>
        <dbReference type="Proteomes" id="UP000007266"/>
    </source>
</evidence>
<sequence>MDSDKAHYIDVALDQRTNPLDKDIAFGSKNHCVKKKYLTYSCSNMDSDKVHYINVALDQSTNLLGKDIAFESKNHCVKVSIKNMLYNSGLLDLQTFLFPNM</sequence>
<dbReference type="EMBL" id="KQ971338">
    <property type="protein sequence ID" value="EFA01778.1"/>
    <property type="molecule type" value="Genomic_DNA"/>
</dbReference>
<gene>
    <name evidence="1" type="primary">GLEAN_07379</name>
    <name evidence="1" type="ORF">TcasGA2_TC007379</name>
</gene>
<dbReference type="InParanoid" id="D1ZZY1"/>
<proteinExistence type="predicted"/>
<evidence type="ECO:0000313" key="1">
    <source>
        <dbReference type="EMBL" id="EFA01778.1"/>
    </source>
</evidence>
<reference evidence="1 2" key="1">
    <citation type="journal article" date="2008" name="Nature">
        <title>The genome of the model beetle and pest Tribolium castaneum.</title>
        <authorList>
            <consortium name="Tribolium Genome Sequencing Consortium"/>
            <person name="Richards S."/>
            <person name="Gibbs R.A."/>
            <person name="Weinstock G.M."/>
            <person name="Brown S.J."/>
            <person name="Denell R."/>
            <person name="Beeman R.W."/>
            <person name="Gibbs R."/>
            <person name="Beeman R.W."/>
            <person name="Brown S.J."/>
            <person name="Bucher G."/>
            <person name="Friedrich M."/>
            <person name="Grimmelikhuijzen C.J."/>
            <person name="Klingler M."/>
            <person name="Lorenzen M."/>
            <person name="Richards S."/>
            <person name="Roth S."/>
            <person name="Schroder R."/>
            <person name="Tautz D."/>
            <person name="Zdobnov E.M."/>
            <person name="Muzny D."/>
            <person name="Gibbs R.A."/>
            <person name="Weinstock G.M."/>
            <person name="Attaway T."/>
            <person name="Bell S."/>
            <person name="Buhay C.J."/>
            <person name="Chandrabose M.N."/>
            <person name="Chavez D."/>
            <person name="Clerk-Blankenburg K.P."/>
            <person name="Cree A."/>
            <person name="Dao M."/>
            <person name="Davis C."/>
            <person name="Chacko J."/>
            <person name="Dinh H."/>
            <person name="Dugan-Rocha S."/>
            <person name="Fowler G."/>
            <person name="Garner T.T."/>
            <person name="Garnes J."/>
            <person name="Gnirke A."/>
            <person name="Hawes A."/>
            <person name="Hernandez J."/>
            <person name="Hines S."/>
            <person name="Holder M."/>
            <person name="Hume J."/>
            <person name="Jhangiani S.N."/>
            <person name="Joshi V."/>
            <person name="Khan Z.M."/>
            <person name="Jackson L."/>
            <person name="Kovar C."/>
            <person name="Kowis A."/>
            <person name="Lee S."/>
            <person name="Lewis L.R."/>
            <person name="Margolis J."/>
            <person name="Morgan M."/>
            <person name="Nazareth L.V."/>
            <person name="Nguyen N."/>
            <person name="Okwuonu G."/>
            <person name="Parker D."/>
            <person name="Richards S."/>
            <person name="Ruiz S.J."/>
            <person name="Santibanez J."/>
            <person name="Savard J."/>
            <person name="Scherer S.E."/>
            <person name="Schneider B."/>
            <person name="Sodergren E."/>
            <person name="Tautz D."/>
            <person name="Vattahil S."/>
            <person name="Villasana D."/>
            <person name="White C.S."/>
            <person name="Wright R."/>
            <person name="Park Y."/>
            <person name="Beeman R.W."/>
            <person name="Lord J."/>
            <person name="Oppert B."/>
            <person name="Lorenzen M."/>
            <person name="Brown S."/>
            <person name="Wang L."/>
            <person name="Savard J."/>
            <person name="Tautz D."/>
            <person name="Richards S."/>
            <person name="Weinstock G."/>
            <person name="Gibbs R.A."/>
            <person name="Liu Y."/>
            <person name="Worley K."/>
            <person name="Weinstock G."/>
            <person name="Elsik C.G."/>
            <person name="Reese J.T."/>
            <person name="Elhaik E."/>
            <person name="Landan G."/>
            <person name="Graur D."/>
            <person name="Arensburger P."/>
            <person name="Atkinson P."/>
            <person name="Beeman R.W."/>
            <person name="Beidler J."/>
            <person name="Brown S.J."/>
            <person name="Demuth J.P."/>
            <person name="Drury D.W."/>
            <person name="Du Y.Z."/>
            <person name="Fujiwara H."/>
            <person name="Lorenzen M."/>
            <person name="Maselli V."/>
            <person name="Osanai M."/>
            <person name="Park Y."/>
            <person name="Robertson H.M."/>
            <person name="Tu Z."/>
            <person name="Wang J.J."/>
            <person name="Wang S."/>
            <person name="Richards S."/>
            <person name="Song H."/>
            <person name="Zhang L."/>
            <person name="Sodergren E."/>
            <person name="Werner D."/>
            <person name="Stanke M."/>
            <person name="Morgenstern B."/>
            <person name="Solovyev V."/>
            <person name="Kosarev P."/>
            <person name="Brown G."/>
            <person name="Chen H.C."/>
            <person name="Ermolaeva O."/>
            <person name="Hlavina W."/>
            <person name="Kapustin Y."/>
            <person name="Kiryutin B."/>
            <person name="Kitts P."/>
            <person name="Maglott D."/>
            <person name="Pruitt K."/>
            <person name="Sapojnikov V."/>
            <person name="Souvorov A."/>
            <person name="Mackey A.J."/>
            <person name="Waterhouse R.M."/>
            <person name="Wyder S."/>
            <person name="Zdobnov E.M."/>
            <person name="Zdobnov E.M."/>
            <person name="Wyder S."/>
            <person name="Kriventseva E.V."/>
            <person name="Kadowaki T."/>
            <person name="Bork P."/>
            <person name="Aranda M."/>
            <person name="Bao R."/>
            <person name="Beermann A."/>
            <person name="Berns N."/>
            <person name="Bolognesi R."/>
            <person name="Bonneton F."/>
            <person name="Bopp D."/>
            <person name="Brown S.J."/>
            <person name="Bucher G."/>
            <person name="Butts T."/>
            <person name="Chaumot A."/>
            <person name="Denell R.E."/>
            <person name="Ferrier D.E."/>
            <person name="Friedrich M."/>
            <person name="Gordon C.M."/>
            <person name="Jindra M."/>
            <person name="Klingler M."/>
            <person name="Lan Q."/>
            <person name="Lattorff H.M."/>
            <person name="Laudet V."/>
            <person name="von Levetsow C."/>
            <person name="Liu Z."/>
            <person name="Lutz R."/>
            <person name="Lynch J.A."/>
            <person name="da Fonseca R.N."/>
            <person name="Posnien N."/>
            <person name="Reuter R."/>
            <person name="Roth S."/>
            <person name="Savard J."/>
            <person name="Schinko J.B."/>
            <person name="Schmitt C."/>
            <person name="Schoppmeier M."/>
            <person name="Schroder R."/>
            <person name="Shippy T.D."/>
            <person name="Simonnet F."/>
            <person name="Marques-Souza H."/>
            <person name="Tautz D."/>
            <person name="Tomoyasu Y."/>
            <person name="Trauner J."/>
            <person name="Van der Zee M."/>
            <person name="Vervoort M."/>
            <person name="Wittkopp N."/>
            <person name="Wimmer E.A."/>
            <person name="Yang X."/>
            <person name="Jones A.K."/>
            <person name="Sattelle D.B."/>
            <person name="Ebert P.R."/>
            <person name="Nelson D."/>
            <person name="Scott J.G."/>
            <person name="Beeman R.W."/>
            <person name="Muthukrishnan S."/>
            <person name="Kramer K.J."/>
            <person name="Arakane Y."/>
            <person name="Beeman R.W."/>
            <person name="Zhu Q."/>
            <person name="Hogenkamp D."/>
            <person name="Dixit R."/>
            <person name="Oppert B."/>
            <person name="Jiang H."/>
            <person name="Zou Z."/>
            <person name="Marshall J."/>
            <person name="Elpidina E."/>
            <person name="Vinokurov K."/>
            <person name="Oppert C."/>
            <person name="Zou Z."/>
            <person name="Evans J."/>
            <person name="Lu Z."/>
            <person name="Zhao P."/>
            <person name="Sumathipala N."/>
            <person name="Altincicek B."/>
            <person name="Vilcinskas A."/>
            <person name="Williams M."/>
            <person name="Hultmark D."/>
            <person name="Hetru C."/>
            <person name="Jiang H."/>
            <person name="Grimmelikhuijzen C.J."/>
            <person name="Hauser F."/>
            <person name="Cazzamali G."/>
            <person name="Williamson M."/>
            <person name="Park Y."/>
            <person name="Li B."/>
            <person name="Tanaka Y."/>
            <person name="Predel R."/>
            <person name="Neupert S."/>
            <person name="Schachtner J."/>
            <person name="Verleyen P."/>
            <person name="Raible F."/>
            <person name="Bork P."/>
            <person name="Friedrich M."/>
            <person name="Walden K.K."/>
            <person name="Robertson H.M."/>
            <person name="Angeli S."/>
            <person name="Foret S."/>
            <person name="Bucher G."/>
            <person name="Schuetz S."/>
            <person name="Maleszka R."/>
            <person name="Wimmer E.A."/>
            <person name="Beeman R.W."/>
            <person name="Lorenzen M."/>
            <person name="Tomoyasu Y."/>
            <person name="Miller S.C."/>
            <person name="Grossmann D."/>
            <person name="Bucher G."/>
        </authorList>
    </citation>
    <scope>NUCLEOTIDE SEQUENCE [LARGE SCALE GENOMIC DNA]</scope>
    <source>
        <strain evidence="1 2">Georgia GA2</strain>
    </source>
</reference>
<name>D1ZZY1_TRICA</name>
<dbReference type="Proteomes" id="UP000007266">
    <property type="component" value="Linkage group 4"/>
</dbReference>